<dbReference type="InterPro" id="IPR000172">
    <property type="entry name" value="GMC_OxRdtase_N"/>
</dbReference>
<evidence type="ECO:0000256" key="2">
    <source>
        <dbReference type="ARBA" id="ARBA00022630"/>
    </source>
</evidence>
<keyword evidence="2" id="KW-0285">Flavoprotein</keyword>
<dbReference type="SUPFAM" id="SSF54373">
    <property type="entry name" value="FAD-linked reductases, C-terminal domain"/>
    <property type="match status" value="1"/>
</dbReference>
<evidence type="ECO:0000256" key="1">
    <source>
        <dbReference type="ARBA" id="ARBA00010790"/>
    </source>
</evidence>
<dbReference type="Proteomes" id="UP001218412">
    <property type="component" value="Chromosome"/>
</dbReference>
<dbReference type="Pfam" id="PF00732">
    <property type="entry name" value="GMC_oxred_N"/>
    <property type="match status" value="1"/>
</dbReference>
<evidence type="ECO:0000313" key="8">
    <source>
        <dbReference type="Proteomes" id="UP001218412"/>
    </source>
</evidence>
<comment type="similarity">
    <text evidence="1">Belongs to the GMC oxidoreductase family.</text>
</comment>
<evidence type="ECO:0000259" key="5">
    <source>
        <dbReference type="Pfam" id="PF00732"/>
    </source>
</evidence>
<dbReference type="EMBL" id="CP067134">
    <property type="protein sequence ID" value="WCR11041.1"/>
    <property type="molecule type" value="Genomic_DNA"/>
</dbReference>
<dbReference type="RefSeq" id="WP_272859131.1">
    <property type="nucleotide sequence ID" value="NZ_CP067134.1"/>
</dbReference>
<evidence type="ECO:0000256" key="3">
    <source>
        <dbReference type="ARBA" id="ARBA00022827"/>
    </source>
</evidence>
<keyword evidence="4" id="KW-0560">Oxidoreductase</keyword>
<dbReference type="Pfam" id="PF05199">
    <property type="entry name" value="GMC_oxred_C"/>
    <property type="match status" value="1"/>
</dbReference>
<feature type="domain" description="Glucose-methanol-choline oxidoreductase N-terminal" evidence="5">
    <location>
        <begin position="233"/>
        <end position="336"/>
    </location>
</feature>
<proteinExistence type="inferred from homology"/>
<accession>A0ABY7SVI3</accession>
<keyword evidence="3" id="KW-0274">FAD</keyword>
<protein>
    <submittedName>
        <fullName evidence="7">GMC family oxidoreductase</fullName>
    </submittedName>
</protein>
<dbReference type="Gene3D" id="3.50.50.60">
    <property type="entry name" value="FAD/NAD(P)-binding domain"/>
    <property type="match status" value="2"/>
</dbReference>
<dbReference type="InterPro" id="IPR036188">
    <property type="entry name" value="FAD/NAD-bd_sf"/>
</dbReference>
<dbReference type="PANTHER" id="PTHR46056:SF12">
    <property type="entry name" value="LONG-CHAIN-ALCOHOL OXIDASE"/>
    <property type="match status" value="1"/>
</dbReference>
<reference evidence="7 8" key="1">
    <citation type="submission" date="2021-01" db="EMBL/GenBank/DDBJ databases">
        <title>Biogeographic distribution of Paracoccus.</title>
        <authorList>
            <person name="Hollensteiner J."/>
            <person name="Leineberger J."/>
            <person name="Brinkhoff T."/>
            <person name="Daniel R."/>
        </authorList>
    </citation>
    <scope>NUCLEOTIDE SEQUENCE [LARGE SCALE GENOMIC DNA]</scope>
    <source>
        <strain evidence="7 8">LMG25392</strain>
    </source>
</reference>
<gene>
    <name evidence="7" type="ORF">JHW45_01090</name>
</gene>
<feature type="domain" description="Glucose-methanol-choline oxidoreductase C-terminal" evidence="6">
    <location>
        <begin position="445"/>
        <end position="568"/>
    </location>
</feature>
<evidence type="ECO:0000256" key="4">
    <source>
        <dbReference type="ARBA" id="ARBA00023002"/>
    </source>
</evidence>
<evidence type="ECO:0000259" key="6">
    <source>
        <dbReference type="Pfam" id="PF05199"/>
    </source>
</evidence>
<sequence length="591" mass="65751">MATDMPKKDVVIVGLGWTGSILAMELAQDGLDIVALERGPMRRTVPDFKYPDVLDELTYSHRFELMQRPRESTLTLRHTPNGTARPYRRLGSFLPGHGVGGAGTHWNGQTWRPQAAELRLNSYVTETFGADVMPEGMQIQDWGVTYDELEPHFDRFERLIGCTGLAGNLNGEIREGGNPFEAPRSAEYPLPPLPQTSAGRRFKETAESLGLHPFPRPGGNASRAYKNEYGMQLGPCSYCGFCEWYGCYNYSKATPHTCVLDALYRQKNVEIRTGANVMKVELAEDGKTATGVTYLTDDGEEHFQPADLVLICAYSLHSVHLMLLSGIGQPYDPTTGEGVTGRNYSYQMMGSTSVFFEDADFKPYVGAGIDGYSILDYGIEQIDFAREGFVGGSYITVGHTNGQPIKSMSLPEGTPKWGAGWKQAIGKWYGKSLSIGSHGSNMSYRDCYLDLDPTYRDPFGRPLLRMTFDWKPNDIAMTQFMKRQTERIARAMNGSSWNSSYKDADSHYDIRPYQTTHNVGGAPMGDDPKTSAVNRYLQSWDVHNVFVSGASAFPQNIQFNPTGTVGALTYWMAEAIRKDYLPNPRPLMQGV</sequence>
<evidence type="ECO:0000313" key="7">
    <source>
        <dbReference type="EMBL" id="WCR11041.1"/>
    </source>
</evidence>
<keyword evidence="8" id="KW-1185">Reference proteome</keyword>
<dbReference type="InterPro" id="IPR007867">
    <property type="entry name" value="GMC_OxRtase_C"/>
</dbReference>
<dbReference type="SUPFAM" id="SSF51905">
    <property type="entry name" value="FAD/NAD(P)-binding domain"/>
    <property type="match status" value="1"/>
</dbReference>
<dbReference type="PANTHER" id="PTHR46056">
    <property type="entry name" value="LONG-CHAIN-ALCOHOL OXIDASE"/>
    <property type="match status" value="1"/>
</dbReference>
<organism evidence="7 8">
    <name type="scientific">Paracoccus stylophorae</name>
    <dbReference type="NCBI Taxonomy" id="659350"/>
    <lineage>
        <taxon>Bacteria</taxon>
        <taxon>Pseudomonadati</taxon>
        <taxon>Pseudomonadota</taxon>
        <taxon>Alphaproteobacteria</taxon>
        <taxon>Rhodobacterales</taxon>
        <taxon>Paracoccaceae</taxon>
        <taxon>Paracoccus</taxon>
    </lineage>
</organism>
<name>A0ABY7SVI3_9RHOB</name>